<evidence type="ECO:0000256" key="1">
    <source>
        <dbReference type="SAM" id="MobiDB-lite"/>
    </source>
</evidence>
<comment type="caution">
    <text evidence="2">The sequence shown here is derived from an EMBL/GenBank/DDBJ whole genome shotgun (WGS) entry which is preliminary data.</text>
</comment>
<evidence type="ECO:0000313" key="2">
    <source>
        <dbReference type="EMBL" id="KAJ3600273.1"/>
    </source>
</evidence>
<name>A0A9Q0E744_9TELE</name>
<reference evidence="2" key="1">
    <citation type="submission" date="2022-07" db="EMBL/GenBank/DDBJ databases">
        <title>Chromosome-level genome of Muraenolepis orangiensis.</title>
        <authorList>
            <person name="Kim J."/>
        </authorList>
    </citation>
    <scope>NUCLEOTIDE SEQUENCE</scope>
    <source>
        <strain evidence="2">KU_S4_2022</strain>
        <tissue evidence="2">Muscle</tissue>
    </source>
</reference>
<sequence>MESKASVRSHQSNGAKSVTQAYWVLSPDPSLRLHEHRTSMLMVRERVLPPEDLHVSAGGGPGPVLVDQESSDPRFSNGEPQNM</sequence>
<accession>A0A9Q0E744</accession>
<proteinExistence type="predicted"/>
<dbReference type="AlphaFoldDB" id="A0A9Q0E744"/>
<evidence type="ECO:0000313" key="3">
    <source>
        <dbReference type="Proteomes" id="UP001148018"/>
    </source>
</evidence>
<keyword evidence="3" id="KW-1185">Reference proteome</keyword>
<dbReference type="Proteomes" id="UP001148018">
    <property type="component" value="Unassembled WGS sequence"/>
</dbReference>
<organism evidence="2 3">
    <name type="scientific">Muraenolepis orangiensis</name>
    <name type="common">Patagonian moray cod</name>
    <dbReference type="NCBI Taxonomy" id="630683"/>
    <lineage>
        <taxon>Eukaryota</taxon>
        <taxon>Metazoa</taxon>
        <taxon>Chordata</taxon>
        <taxon>Craniata</taxon>
        <taxon>Vertebrata</taxon>
        <taxon>Euteleostomi</taxon>
        <taxon>Actinopterygii</taxon>
        <taxon>Neopterygii</taxon>
        <taxon>Teleostei</taxon>
        <taxon>Neoteleostei</taxon>
        <taxon>Acanthomorphata</taxon>
        <taxon>Zeiogadaria</taxon>
        <taxon>Gadariae</taxon>
        <taxon>Gadiformes</taxon>
        <taxon>Muraenolepidoidei</taxon>
        <taxon>Muraenolepididae</taxon>
        <taxon>Muraenolepis</taxon>
    </lineage>
</organism>
<dbReference type="EMBL" id="JANIIK010000047">
    <property type="protein sequence ID" value="KAJ3600273.1"/>
    <property type="molecule type" value="Genomic_DNA"/>
</dbReference>
<protein>
    <submittedName>
        <fullName evidence="2">Uncharacterized protein</fullName>
    </submittedName>
</protein>
<feature type="region of interest" description="Disordered" evidence="1">
    <location>
        <begin position="52"/>
        <end position="83"/>
    </location>
</feature>
<gene>
    <name evidence="2" type="ORF">NHX12_031259</name>
</gene>